<organism evidence="1 2">
    <name type="scientific">Brassica cretica</name>
    <name type="common">Mustard</name>
    <dbReference type="NCBI Taxonomy" id="69181"/>
    <lineage>
        <taxon>Eukaryota</taxon>
        <taxon>Viridiplantae</taxon>
        <taxon>Streptophyta</taxon>
        <taxon>Embryophyta</taxon>
        <taxon>Tracheophyta</taxon>
        <taxon>Spermatophyta</taxon>
        <taxon>Magnoliopsida</taxon>
        <taxon>eudicotyledons</taxon>
        <taxon>Gunneridae</taxon>
        <taxon>Pentapetalae</taxon>
        <taxon>rosids</taxon>
        <taxon>malvids</taxon>
        <taxon>Brassicales</taxon>
        <taxon>Brassicaceae</taxon>
        <taxon>Brassiceae</taxon>
        <taxon>Brassica</taxon>
    </lineage>
</organism>
<name>A0A8S9PI87_BRACR</name>
<dbReference type="AlphaFoldDB" id="A0A8S9PI87"/>
<dbReference type="Proteomes" id="UP000712600">
    <property type="component" value="Unassembled WGS sequence"/>
</dbReference>
<accession>A0A8S9PI87</accession>
<reference evidence="1" key="1">
    <citation type="submission" date="2019-12" db="EMBL/GenBank/DDBJ databases">
        <title>Genome sequencing and annotation of Brassica cretica.</title>
        <authorList>
            <person name="Studholme D.J."/>
            <person name="Sarris P."/>
        </authorList>
    </citation>
    <scope>NUCLEOTIDE SEQUENCE</scope>
    <source>
        <strain evidence="1">PFS-109/04</strain>
        <tissue evidence="1">Leaf</tissue>
    </source>
</reference>
<protein>
    <submittedName>
        <fullName evidence="1">Uncharacterized protein</fullName>
    </submittedName>
</protein>
<evidence type="ECO:0000313" key="1">
    <source>
        <dbReference type="EMBL" id="KAF3513871.1"/>
    </source>
</evidence>
<dbReference type="SUPFAM" id="SSF52047">
    <property type="entry name" value="RNI-like"/>
    <property type="match status" value="1"/>
</dbReference>
<comment type="caution">
    <text evidence="1">The sequence shown here is derived from an EMBL/GenBank/DDBJ whole genome shotgun (WGS) entry which is preliminary data.</text>
</comment>
<sequence>MFFCSKDQDMIDKSRRETWEHVFNGDAGYIQNVMDQFIGSSRWCMITSIARFLAAFFELVTEACLGSNNCDVSVISCLCDMDSLIPCVYVSRLALAAANVLSLFGSFWDAFAPDPPCIRSTSIEPCHLTSPSQGCDAEWGTDSGKAFLSNCPILEDLFVNRCPDDNVTVFTVRVPSLKILYMRYHKDSYGGEAFVMDAPSLETLTIDDCSGVLCR</sequence>
<gene>
    <name evidence="1" type="ORF">F2Q69_00002723</name>
</gene>
<evidence type="ECO:0000313" key="2">
    <source>
        <dbReference type="Proteomes" id="UP000712600"/>
    </source>
</evidence>
<proteinExistence type="predicted"/>
<dbReference type="EMBL" id="QGKX02001521">
    <property type="protein sequence ID" value="KAF3513871.1"/>
    <property type="molecule type" value="Genomic_DNA"/>
</dbReference>